<reference evidence="16 17" key="1">
    <citation type="journal article" date="2023" name="Life. Sci Alliance">
        <title>Evolutionary insights into 3D genome organization and epigenetic landscape of Vigna mungo.</title>
        <authorList>
            <person name="Junaid A."/>
            <person name="Singh B."/>
            <person name="Bhatia S."/>
        </authorList>
    </citation>
    <scope>NUCLEOTIDE SEQUENCE [LARGE SCALE GENOMIC DNA]</scope>
    <source>
        <strain evidence="16">Urdbean</strain>
    </source>
</reference>
<dbReference type="GO" id="GO:0006310">
    <property type="term" value="P:DNA recombination"/>
    <property type="evidence" value="ECO:0007669"/>
    <property type="project" value="UniProtKB-KW"/>
</dbReference>
<dbReference type="AlphaFoldDB" id="A0AAQ3P0L2"/>
<evidence type="ECO:0000259" key="15">
    <source>
        <dbReference type="PROSITE" id="PS50878"/>
    </source>
</evidence>
<dbReference type="FunFam" id="3.30.70.270:FF:000020">
    <property type="entry name" value="Transposon Tf2-6 polyprotein-like Protein"/>
    <property type="match status" value="1"/>
</dbReference>
<evidence type="ECO:0000256" key="11">
    <source>
        <dbReference type="ARBA" id="ARBA00022918"/>
    </source>
</evidence>
<dbReference type="GO" id="GO:0004177">
    <property type="term" value="F:aminopeptidase activity"/>
    <property type="evidence" value="ECO:0007669"/>
    <property type="project" value="InterPro"/>
</dbReference>
<dbReference type="Pfam" id="PF00078">
    <property type="entry name" value="RVT_1"/>
    <property type="match status" value="1"/>
</dbReference>
<evidence type="ECO:0000256" key="12">
    <source>
        <dbReference type="ARBA" id="ARBA00022932"/>
    </source>
</evidence>
<proteinExistence type="predicted"/>
<keyword evidence="3" id="KW-0548">Nucleotidyltransferase</keyword>
<dbReference type="InterPro" id="IPR043128">
    <property type="entry name" value="Rev_trsase/Diguanyl_cyclase"/>
</dbReference>
<dbReference type="EMBL" id="CP144699">
    <property type="protein sequence ID" value="WVZ18576.1"/>
    <property type="molecule type" value="Genomic_DNA"/>
</dbReference>
<evidence type="ECO:0000256" key="9">
    <source>
        <dbReference type="ARBA" id="ARBA00022842"/>
    </source>
</evidence>
<keyword evidence="5" id="KW-0479">Metal-binding</keyword>
<dbReference type="SUPFAM" id="SSF53187">
    <property type="entry name" value="Zn-dependent exopeptidases"/>
    <property type="match status" value="1"/>
</dbReference>
<dbReference type="Pfam" id="PF02127">
    <property type="entry name" value="Peptidase_M18"/>
    <property type="match status" value="1"/>
</dbReference>
<dbReference type="PROSITE" id="PS50878">
    <property type="entry name" value="RT_POL"/>
    <property type="match status" value="1"/>
</dbReference>
<dbReference type="GO" id="GO:0004519">
    <property type="term" value="F:endonuclease activity"/>
    <property type="evidence" value="ECO:0007669"/>
    <property type="project" value="UniProtKB-KW"/>
</dbReference>
<evidence type="ECO:0000256" key="4">
    <source>
        <dbReference type="ARBA" id="ARBA00022722"/>
    </source>
</evidence>
<dbReference type="InterPro" id="IPR000477">
    <property type="entry name" value="RT_dom"/>
</dbReference>
<dbReference type="InterPro" id="IPR050951">
    <property type="entry name" value="Retrovirus_Pol_polyprotein"/>
</dbReference>
<dbReference type="GO" id="GO:0006508">
    <property type="term" value="P:proteolysis"/>
    <property type="evidence" value="ECO:0007669"/>
    <property type="project" value="UniProtKB-KW"/>
</dbReference>
<dbReference type="Gene3D" id="3.40.630.10">
    <property type="entry name" value="Zn peptidases"/>
    <property type="match status" value="1"/>
</dbReference>
<dbReference type="Gene3D" id="1.10.340.70">
    <property type="match status" value="1"/>
</dbReference>
<evidence type="ECO:0000313" key="17">
    <source>
        <dbReference type="Proteomes" id="UP001374535"/>
    </source>
</evidence>
<dbReference type="Gene3D" id="3.10.20.370">
    <property type="match status" value="1"/>
</dbReference>
<keyword evidence="11" id="KW-0695">RNA-directed DNA polymerase</keyword>
<keyword evidence="4" id="KW-0540">Nuclease</keyword>
<dbReference type="GO" id="GO:0003677">
    <property type="term" value="F:DNA binding"/>
    <property type="evidence" value="ECO:0007669"/>
    <property type="project" value="UniProtKB-KW"/>
</dbReference>
<dbReference type="Pfam" id="PF17917">
    <property type="entry name" value="RT_RNaseH"/>
    <property type="match status" value="1"/>
</dbReference>
<keyword evidence="6" id="KW-0064">Aspartyl protease</keyword>
<sequence>MKLVIAESGAIVWELSKMEAGSGEWETEVTVEQKMKLESLLQTHSHLFRGLHGLPLTRTQQHRIQLKEGNDPINVRPYRYPYMLKSEIEKQVEEMLKAEIIRPSRSPFSSPVILVKKKDGSWRFCVDYRALNKATIPDKFPIPVIEELLDELAGARFFSKIDLKSGYHQIRMEEEDVAKTAFRTHQGHYEFLVMPFGLMNAPATSQSIMNSLLRPYLRKWVLVFFDDILIYSPSWEDHLKHLGSVMQILERDGWVANQKKCDFGRRKIHYLGHQIFEGVEMDDEKIKAVRGWEEPRNLKALRGFLGLTGYYRRFVEGYGKLAKPLTELLKKGKFEWNEKAREALTSAHVLALPDFSQEFHIECDASGGGVGAVLTQNKKSVAFYSRALTEGNLSKSIYEKELMALVLPIQHWRPYLVGRRFTVHTDQRSLKYLMEQRITTQSQQNWMAKLMGYDFEVVYKRGSTNRAANALSRKNEGELDGKELRAMSRLFWPDVGEVIKEVDEDVELQKVIADLKQDPNSHVSYTLENERLHYKGRLVLSAKSVWIPKMLGEFHVTKMGGHSGIYRTYRRIAQSLYWVGMKKMIIEFVAICVPLPIPQAVWEETSLDFIVRLPKSQGYDAIMVVVDRLSKYAHFMALKHPYTAKTVPDVFTKEVIRLHGIPVSMRELFKKQGTQLKMSTAYHPETDGQTEVVNRIVEGYLRCFCSEQPKSLYGMLPWAEYWYNTSYQGAARCTPFEIVYGRPPPSFSRFIQGETPVEAVAQDLMTRDEALKQLEYHLSRAQDLMTQQANKKRKEVDVKVGDWVYLKIRPHRQSTMPTRLHPKLSTRYFGSFKILQQVGNVAFRLELPESARIHSVFHASQLKKAVGDQKVEKNLLEELQAEGPAFLPAKILQHRQIQRDGEVLQQVLVEWQSGGEEGATWEDQATIKDQFPDFNLEDKEFVVLNDMSRGSTIGLILASGVGIRTVDVGAPQLSMHSIREIYAEHFKAFYQEFSHLDGKMIVDM</sequence>
<dbReference type="SUPFAM" id="SSF53098">
    <property type="entry name" value="Ribonuclease H-like"/>
    <property type="match status" value="1"/>
</dbReference>
<dbReference type="InterPro" id="IPR056924">
    <property type="entry name" value="SH3_Tf2-1"/>
</dbReference>
<organism evidence="16 17">
    <name type="scientific">Vigna mungo</name>
    <name type="common">Black gram</name>
    <name type="synonym">Phaseolus mungo</name>
    <dbReference type="NCBI Taxonomy" id="3915"/>
    <lineage>
        <taxon>Eukaryota</taxon>
        <taxon>Viridiplantae</taxon>
        <taxon>Streptophyta</taxon>
        <taxon>Embryophyta</taxon>
        <taxon>Tracheophyta</taxon>
        <taxon>Spermatophyta</taxon>
        <taxon>Magnoliopsida</taxon>
        <taxon>eudicotyledons</taxon>
        <taxon>Gunneridae</taxon>
        <taxon>Pentapetalae</taxon>
        <taxon>rosids</taxon>
        <taxon>fabids</taxon>
        <taxon>Fabales</taxon>
        <taxon>Fabaceae</taxon>
        <taxon>Papilionoideae</taxon>
        <taxon>50 kb inversion clade</taxon>
        <taxon>NPAAA clade</taxon>
        <taxon>indigoferoid/millettioid clade</taxon>
        <taxon>Phaseoleae</taxon>
        <taxon>Vigna</taxon>
    </lineage>
</organism>
<evidence type="ECO:0000256" key="8">
    <source>
        <dbReference type="ARBA" id="ARBA00022801"/>
    </source>
</evidence>
<dbReference type="SUPFAM" id="SSF56672">
    <property type="entry name" value="DNA/RNA polymerases"/>
    <property type="match status" value="1"/>
</dbReference>
<dbReference type="FunFam" id="3.10.10.10:FF:000007">
    <property type="entry name" value="Retrovirus-related Pol polyprotein from transposon 17.6-like Protein"/>
    <property type="match status" value="1"/>
</dbReference>
<evidence type="ECO:0000256" key="7">
    <source>
        <dbReference type="ARBA" id="ARBA00022759"/>
    </source>
</evidence>
<dbReference type="InterPro" id="IPR043502">
    <property type="entry name" value="DNA/RNA_pol_sf"/>
</dbReference>
<dbReference type="GO" id="GO:0003964">
    <property type="term" value="F:RNA-directed DNA polymerase activity"/>
    <property type="evidence" value="ECO:0007669"/>
    <property type="project" value="UniProtKB-KW"/>
</dbReference>
<keyword evidence="13" id="KW-0238">DNA-binding</keyword>
<gene>
    <name evidence="16" type="ORF">V8G54_005898</name>
</gene>
<keyword evidence="2" id="KW-0808">Transferase</keyword>
<dbReference type="SUPFAM" id="SSF54160">
    <property type="entry name" value="Chromo domain-like"/>
    <property type="match status" value="1"/>
</dbReference>
<dbReference type="InterPro" id="IPR041373">
    <property type="entry name" value="RT_RNaseH"/>
</dbReference>
<dbReference type="InterPro" id="IPR041588">
    <property type="entry name" value="Integrase_H2C2"/>
</dbReference>
<dbReference type="Gene3D" id="3.30.420.10">
    <property type="entry name" value="Ribonuclease H-like superfamily/Ribonuclease H"/>
    <property type="match status" value="1"/>
</dbReference>
<dbReference type="Gene3D" id="3.10.10.10">
    <property type="entry name" value="HIV Type 1 Reverse Transcriptase, subunit A, domain 1"/>
    <property type="match status" value="1"/>
</dbReference>
<dbReference type="PANTHER" id="PTHR37984">
    <property type="entry name" value="PROTEIN CBG26694"/>
    <property type="match status" value="1"/>
</dbReference>
<keyword evidence="14" id="KW-0233">DNA recombination</keyword>
<dbReference type="Proteomes" id="UP001374535">
    <property type="component" value="Chromosome 2"/>
</dbReference>
<dbReference type="GO" id="GO:0003887">
    <property type="term" value="F:DNA-directed DNA polymerase activity"/>
    <property type="evidence" value="ECO:0007669"/>
    <property type="project" value="UniProtKB-KW"/>
</dbReference>
<dbReference type="Pfam" id="PF24626">
    <property type="entry name" value="SH3_Tf2-1"/>
    <property type="match status" value="1"/>
</dbReference>
<keyword evidence="1" id="KW-0645">Protease</keyword>
<dbReference type="CDD" id="cd09274">
    <property type="entry name" value="RNase_HI_RT_Ty3"/>
    <property type="match status" value="1"/>
</dbReference>
<keyword evidence="12" id="KW-0239">DNA-directed DNA polymerase</keyword>
<evidence type="ECO:0000256" key="3">
    <source>
        <dbReference type="ARBA" id="ARBA00022695"/>
    </source>
</evidence>
<evidence type="ECO:0000256" key="6">
    <source>
        <dbReference type="ARBA" id="ARBA00022750"/>
    </source>
</evidence>
<evidence type="ECO:0000256" key="5">
    <source>
        <dbReference type="ARBA" id="ARBA00022723"/>
    </source>
</evidence>
<accession>A0AAQ3P0L2</accession>
<protein>
    <recommendedName>
        <fullName evidence="15">Reverse transcriptase domain-containing protein</fullName>
    </recommendedName>
</protein>
<dbReference type="CDD" id="cd01647">
    <property type="entry name" value="RT_LTR"/>
    <property type="match status" value="1"/>
</dbReference>
<keyword evidence="17" id="KW-1185">Reference proteome</keyword>
<evidence type="ECO:0000256" key="1">
    <source>
        <dbReference type="ARBA" id="ARBA00022670"/>
    </source>
</evidence>
<keyword evidence="9" id="KW-0460">Magnesium</keyword>
<dbReference type="GO" id="GO:0015074">
    <property type="term" value="P:DNA integration"/>
    <property type="evidence" value="ECO:0007669"/>
    <property type="project" value="UniProtKB-KW"/>
</dbReference>
<dbReference type="InterPro" id="IPR036397">
    <property type="entry name" value="RNaseH_sf"/>
</dbReference>
<dbReference type="PANTHER" id="PTHR37984:SF5">
    <property type="entry name" value="PROTEIN NYNRIN-LIKE"/>
    <property type="match status" value="1"/>
</dbReference>
<evidence type="ECO:0000256" key="2">
    <source>
        <dbReference type="ARBA" id="ARBA00022679"/>
    </source>
</evidence>
<dbReference type="GO" id="GO:0008270">
    <property type="term" value="F:zinc ion binding"/>
    <property type="evidence" value="ECO:0007669"/>
    <property type="project" value="InterPro"/>
</dbReference>
<evidence type="ECO:0000256" key="10">
    <source>
        <dbReference type="ARBA" id="ARBA00022908"/>
    </source>
</evidence>
<name>A0AAQ3P0L2_VIGMU</name>
<keyword evidence="7" id="KW-0255">Endonuclease</keyword>
<dbReference type="Gene3D" id="3.30.70.270">
    <property type="match status" value="2"/>
</dbReference>
<dbReference type="InterPro" id="IPR012337">
    <property type="entry name" value="RNaseH-like_sf"/>
</dbReference>
<evidence type="ECO:0000256" key="13">
    <source>
        <dbReference type="ARBA" id="ARBA00023125"/>
    </source>
</evidence>
<dbReference type="InterPro" id="IPR016197">
    <property type="entry name" value="Chromo-like_dom_sf"/>
</dbReference>
<dbReference type="GO" id="GO:0004190">
    <property type="term" value="F:aspartic-type endopeptidase activity"/>
    <property type="evidence" value="ECO:0007669"/>
    <property type="project" value="UniProtKB-KW"/>
</dbReference>
<feature type="domain" description="Reverse transcriptase" evidence="15">
    <location>
        <begin position="96"/>
        <end position="275"/>
    </location>
</feature>
<keyword evidence="10" id="KW-0229">DNA integration</keyword>
<keyword evidence="8" id="KW-0378">Hydrolase</keyword>
<evidence type="ECO:0000256" key="14">
    <source>
        <dbReference type="ARBA" id="ARBA00023172"/>
    </source>
</evidence>
<dbReference type="InterPro" id="IPR001948">
    <property type="entry name" value="Peptidase_M18"/>
</dbReference>
<evidence type="ECO:0000313" key="16">
    <source>
        <dbReference type="EMBL" id="WVZ18576.1"/>
    </source>
</evidence>
<dbReference type="Pfam" id="PF17921">
    <property type="entry name" value="Integrase_H2C2"/>
    <property type="match status" value="1"/>
</dbReference>